<dbReference type="EMBL" id="WWCX01000083">
    <property type="protein sequence ID" value="MYM97668.1"/>
    <property type="molecule type" value="Genomic_DNA"/>
</dbReference>
<keyword evidence="3" id="KW-0547">Nucleotide-binding</keyword>
<evidence type="ECO:0000256" key="7">
    <source>
        <dbReference type="ARBA" id="ARBA00048696"/>
    </source>
</evidence>
<dbReference type="PANTHER" id="PTHR39560">
    <property type="entry name" value="PROTEIN ADENYLYLTRANSFERASE FIC-RELATED"/>
    <property type="match status" value="1"/>
</dbReference>
<evidence type="ECO:0000256" key="4">
    <source>
        <dbReference type="ARBA" id="ARBA00022840"/>
    </source>
</evidence>
<evidence type="ECO:0000256" key="3">
    <source>
        <dbReference type="ARBA" id="ARBA00022741"/>
    </source>
</evidence>
<dbReference type="Pfam" id="PF02661">
    <property type="entry name" value="Fic"/>
    <property type="match status" value="1"/>
</dbReference>
<evidence type="ECO:0000313" key="10">
    <source>
        <dbReference type="Proteomes" id="UP000447355"/>
    </source>
</evidence>
<feature type="domain" description="Fido" evidence="8">
    <location>
        <begin position="55"/>
        <end position="199"/>
    </location>
</feature>
<comment type="catalytic activity">
    <reaction evidence="7">
        <text>L-tyrosyl-[protein] + ATP = O-(5'-adenylyl)-L-tyrosyl-[protein] + diphosphate</text>
        <dbReference type="Rhea" id="RHEA:54288"/>
        <dbReference type="Rhea" id="RHEA-COMP:10136"/>
        <dbReference type="Rhea" id="RHEA-COMP:13846"/>
        <dbReference type="ChEBI" id="CHEBI:30616"/>
        <dbReference type="ChEBI" id="CHEBI:33019"/>
        <dbReference type="ChEBI" id="CHEBI:46858"/>
        <dbReference type="ChEBI" id="CHEBI:83624"/>
        <dbReference type="EC" id="2.7.7.108"/>
    </reaction>
</comment>
<dbReference type="SUPFAM" id="SSF140931">
    <property type="entry name" value="Fic-like"/>
    <property type="match status" value="1"/>
</dbReference>
<keyword evidence="4" id="KW-0067">ATP-binding</keyword>
<dbReference type="Gene3D" id="1.10.3290.10">
    <property type="entry name" value="Fido-like domain"/>
    <property type="match status" value="1"/>
</dbReference>
<dbReference type="PANTHER" id="PTHR39560:SF1">
    <property type="entry name" value="PROTEIN ADENYLYLTRANSFERASE FIC-RELATED"/>
    <property type="match status" value="1"/>
</dbReference>
<dbReference type="EC" id="2.7.7.108" evidence="5"/>
<evidence type="ECO:0000256" key="6">
    <source>
        <dbReference type="ARBA" id="ARBA00047939"/>
    </source>
</evidence>
<evidence type="ECO:0000259" key="8">
    <source>
        <dbReference type="PROSITE" id="PS51459"/>
    </source>
</evidence>
<evidence type="ECO:0000256" key="1">
    <source>
        <dbReference type="ARBA" id="ARBA00022679"/>
    </source>
</evidence>
<dbReference type="InterPro" id="IPR036597">
    <property type="entry name" value="Fido-like_dom_sf"/>
</dbReference>
<dbReference type="InterPro" id="IPR003812">
    <property type="entry name" value="Fido"/>
</dbReference>
<comment type="caution">
    <text evidence="9">The sequence shown here is derived from an EMBL/GenBank/DDBJ whole genome shotgun (WGS) entry which is preliminary data.</text>
</comment>
<keyword evidence="1 9" id="KW-0808">Transferase</keyword>
<proteinExistence type="predicted"/>
<dbReference type="RefSeq" id="WP_161086557.1">
    <property type="nucleotide sequence ID" value="NZ_WWCX01000083.1"/>
</dbReference>
<dbReference type="Proteomes" id="UP000447355">
    <property type="component" value="Unassembled WGS sequence"/>
</dbReference>
<keyword evidence="2" id="KW-0548">Nucleotidyltransferase</keyword>
<evidence type="ECO:0000256" key="2">
    <source>
        <dbReference type="ARBA" id="ARBA00022695"/>
    </source>
</evidence>
<protein>
    <recommendedName>
        <fullName evidence="5">protein adenylyltransferase</fullName>
        <ecNumber evidence="5">2.7.7.108</ecNumber>
    </recommendedName>
</protein>
<dbReference type="AlphaFoldDB" id="A0A845GWM3"/>
<name>A0A845GWM3_9BURK</name>
<sequence>MPDKYGEGQDWYCYPGSDVLINLLGITDSASLNQAEVEFTRLRLSQYDYPVFRDVSLTTLKNIHFYLFQDLYEWAGELRAVDISKGSTRFATCDRIEPEAQKLFEQLKNERYLKGLVRPNFIARMAHYFCELNVIHPFREGNGRAQRLLFESIAINAGFEIRWQPIDPSLWIPANVEAFWGRLDNLKDLFDAAVTEIIP</sequence>
<dbReference type="GO" id="GO:0005524">
    <property type="term" value="F:ATP binding"/>
    <property type="evidence" value="ECO:0007669"/>
    <property type="project" value="UniProtKB-KW"/>
</dbReference>
<dbReference type="PROSITE" id="PS51459">
    <property type="entry name" value="FIDO"/>
    <property type="match status" value="1"/>
</dbReference>
<dbReference type="GO" id="GO:0051302">
    <property type="term" value="P:regulation of cell division"/>
    <property type="evidence" value="ECO:0007669"/>
    <property type="project" value="TreeGrafter"/>
</dbReference>
<comment type="catalytic activity">
    <reaction evidence="6">
        <text>L-threonyl-[protein] + ATP = 3-O-(5'-adenylyl)-L-threonyl-[protein] + diphosphate</text>
        <dbReference type="Rhea" id="RHEA:54292"/>
        <dbReference type="Rhea" id="RHEA-COMP:11060"/>
        <dbReference type="Rhea" id="RHEA-COMP:13847"/>
        <dbReference type="ChEBI" id="CHEBI:30013"/>
        <dbReference type="ChEBI" id="CHEBI:30616"/>
        <dbReference type="ChEBI" id="CHEBI:33019"/>
        <dbReference type="ChEBI" id="CHEBI:138113"/>
        <dbReference type="EC" id="2.7.7.108"/>
    </reaction>
</comment>
<dbReference type="NCBIfam" id="NF007672">
    <property type="entry name" value="PRK10347.1"/>
    <property type="match status" value="1"/>
</dbReference>
<reference evidence="9" key="1">
    <citation type="submission" date="2019-12" db="EMBL/GenBank/DDBJ databases">
        <title>Novel species isolated from a subtropical stream in China.</title>
        <authorList>
            <person name="Lu H."/>
        </authorList>
    </citation>
    <scope>NUCLEOTIDE SEQUENCE [LARGE SCALE GENOMIC DNA]</scope>
    <source>
        <strain evidence="9">FT81W</strain>
    </source>
</reference>
<gene>
    <name evidence="9" type="ORF">GTP90_27845</name>
</gene>
<accession>A0A845GWM3</accession>
<dbReference type="GO" id="GO:0070733">
    <property type="term" value="F:AMPylase activity"/>
    <property type="evidence" value="ECO:0007669"/>
    <property type="project" value="UniProtKB-EC"/>
</dbReference>
<organism evidence="9 10">
    <name type="scientific">Duganella vulcania</name>
    <dbReference type="NCBI Taxonomy" id="2692166"/>
    <lineage>
        <taxon>Bacteria</taxon>
        <taxon>Pseudomonadati</taxon>
        <taxon>Pseudomonadota</taxon>
        <taxon>Betaproteobacteria</taxon>
        <taxon>Burkholderiales</taxon>
        <taxon>Oxalobacteraceae</taxon>
        <taxon>Telluria group</taxon>
        <taxon>Duganella</taxon>
    </lineage>
</organism>
<evidence type="ECO:0000313" key="9">
    <source>
        <dbReference type="EMBL" id="MYM97668.1"/>
    </source>
</evidence>
<evidence type="ECO:0000256" key="5">
    <source>
        <dbReference type="ARBA" id="ARBA00034531"/>
    </source>
</evidence>